<organism evidence="1 2">
    <name type="scientific">Moritella viscosa</name>
    <dbReference type="NCBI Taxonomy" id="80854"/>
    <lineage>
        <taxon>Bacteria</taxon>
        <taxon>Pseudomonadati</taxon>
        <taxon>Pseudomonadota</taxon>
        <taxon>Gammaproteobacteria</taxon>
        <taxon>Alteromonadales</taxon>
        <taxon>Moritellaceae</taxon>
        <taxon>Moritella</taxon>
    </lineage>
</organism>
<gene>
    <name evidence="1" type="ORF">NVI5450_3621</name>
</gene>
<accession>A0A1L0ETJ6</accession>
<reference evidence="1 2" key="1">
    <citation type="submission" date="2016-11" db="EMBL/GenBank/DDBJ databases">
        <authorList>
            <person name="Jaros S."/>
            <person name="Januszkiewicz K."/>
            <person name="Wedrychowicz H."/>
        </authorList>
    </citation>
    <scope>NUCLEOTIDE SEQUENCE [LARGE SCALE GENOMIC DNA]</scope>
    <source>
        <strain evidence="1">NVI 5450</strain>
    </source>
</reference>
<dbReference type="Proteomes" id="UP000183794">
    <property type="component" value="Unassembled WGS sequence"/>
</dbReference>
<dbReference type="AlphaFoldDB" id="A0A1L0ETJ6"/>
<sequence length="433" mass="49103">MPNSVKQTVVKKENLDPTISKIIESVLKIDEPTAYNDYEIIGKVLFEALNFFPPLYTQSIFGPIRTWIPPHKKDSEFNIIDFWRPIRTANYLVDTLVPAFPHGPGPWARTLLPPVVQNVFWRPSHYFQQAAPLASVTSFINEQWIYVNGIATNEDVAMMNAELLSHLFKRPLTVVHNQTDSMILDLVQCVTGKVFKTNPNLDDEQSMTEPAVKATIAVLEALKDPAKERVVLLCHSQGTIITANVLRALQKSISQIKVVHQAPEMQLTLQLNHLERLAFDLFWMEAIFTFTNDELDSYLVSMMKKLEVYTFANCADKMNYVCHSTNSCGELIGLPYIENFANQFDLVARLGVLSPLREDGSDIIEIDGAVYEKKGGGAWGHLLNQHYLFGMVEYLQNSEKTNNPYALKSGEVSATLPRLYRYYEGARPSAYYE</sequence>
<evidence type="ECO:0000313" key="1">
    <source>
        <dbReference type="EMBL" id="SGZ10924.1"/>
    </source>
</evidence>
<dbReference type="PANTHER" id="PTHR42044:SF2">
    <property type="entry name" value="DUF676 DOMAIN-CONTAINING PROTEIN"/>
    <property type="match status" value="1"/>
</dbReference>
<dbReference type="PANTHER" id="PTHR42044">
    <property type="entry name" value="DUF676 DOMAIN-CONTAINING PROTEIN-RELATED"/>
    <property type="match status" value="1"/>
</dbReference>
<dbReference type="RefSeq" id="WP_075518378.1">
    <property type="nucleotide sequence ID" value="NZ_FPLD01000102.1"/>
</dbReference>
<name>A0A1L0ETJ6_9GAMM</name>
<dbReference type="OrthoDB" id="6073658at2"/>
<evidence type="ECO:0000313" key="2">
    <source>
        <dbReference type="Proteomes" id="UP000183794"/>
    </source>
</evidence>
<protein>
    <submittedName>
        <fullName evidence="1">Uncharacterized protein</fullName>
    </submittedName>
</protein>
<proteinExistence type="predicted"/>
<dbReference type="EMBL" id="FPLD01000102">
    <property type="protein sequence ID" value="SGZ10924.1"/>
    <property type="molecule type" value="Genomic_DNA"/>
</dbReference>